<dbReference type="OrthoDB" id="9795390at2"/>
<dbReference type="InterPro" id="IPR004147">
    <property type="entry name" value="ABC1_dom"/>
</dbReference>
<dbReference type="CDD" id="cd13970">
    <property type="entry name" value="ABC1_ADCK3"/>
    <property type="match status" value="1"/>
</dbReference>
<keyword evidence="3" id="KW-0547">Nucleotide-binding</keyword>
<comment type="similarity">
    <text evidence="1">Belongs to the protein kinase superfamily. ADCK protein kinase family.</text>
</comment>
<dbReference type="InterPro" id="IPR011009">
    <property type="entry name" value="Kinase-like_dom_sf"/>
</dbReference>
<feature type="domain" description="ABC1 atypical kinase-like" evidence="2">
    <location>
        <begin position="85"/>
        <end position="325"/>
    </location>
</feature>
<evidence type="ECO:0000256" key="1">
    <source>
        <dbReference type="ARBA" id="ARBA00009670"/>
    </source>
</evidence>
<name>A0A1U9KH23_ACEAC</name>
<dbReference type="SUPFAM" id="SSF56112">
    <property type="entry name" value="Protein kinase-like (PK-like)"/>
    <property type="match status" value="1"/>
</dbReference>
<accession>A0A1U9KH23</accession>
<dbReference type="PANTHER" id="PTHR10566">
    <property type="entry name" value="CHAPERONE-ACTIVITY OF BC1 COMPLEX CABC1 -RELATED"/>
    <property type="match status" value="1"/>
</dbReference>
<keyword evidence="4" id="KW-1185">Reference proteome</keyword>
<protein>
    <submittedName>
        <fullName evidence="3">ABC transporter ATP-binding protein</fullName>
    </submittedName>
</protein>
<dbReference type="Proteomes" id="UP000188937">
    <property type="component" value="Chromosome"/>
</dbReference>
<dbReference type="EMBL" id="CP014692">
    <property type="protein sequence ID" value="AQS85101.1"/>
    <property type="molecule type" value="Genomic_DNA"/>
</dbReference>
<keyword evidence="3" id="KW-0067">ATP-binding</keyword>
<dbReference type="KEGG" id="aace:A0U92_10280"/>
<dbReference type="PANTHER" id="PTHR10566:SF113">
    <property type="entry name" value="PROTEIN ACTIVITY OF BC1 COMPLEX KINASE 7, CHLOROPLASTIC"/>
    <property type="match status" value="1"/>
</dbReference>
<dbReference type="InterPro" id="IPR050154">
    <property type="entry name" value="UbiB_kinase"/>
</dbReference>
<evidence type="ECO:0000313" key="3">
    <source>
        <dbReference type="EMBL" id="AQS85101.1"/>
    </source>
</evidence>
<dbReference type="eggNOG" id="COG0661">
    <property type="taxonomic scope" value="Bacteria"/>
</dbReference>
<organism evidence="3 4">
    <name type="scientific">Acetobacter aceti</name>
    <dbReference type="NCBI Taxonomy" id="435"/>
    <lineage>
        <taxon>Bacteria</taxon>
        <taxon>Pseudomonadati</taxon>
        <taxon>Pseudomonadota</taxon>
        <taxon>Alphaproteobacteria</taxon>
        <taxon>Acetobacterales</taxon>
        <taxon>Acetobacteraceae</taxon>
        <taxon>Acetobacter</taxon>
        <taxon>Acetobacter subgen. Acetobacter</taxon>
    </lineage>
</organism>
<proteinExistence type="inferred from homology"/>
<gene>
    <name evidence="3" type="ORF">A0U92_10280</name>
</gene>
<evidence type="ECO:0000313" key="4">
    <source>
        <dbReference type="Proteomes" id="UP000188937"/>
    </source>
</evidence>
<dbReference type="Pfam" id="PF03109">
    <property type="entry name" value="ABC1"/>
    <property type="match status" value="1"/>
</dbReference>
<dbReference type="InterPro" id="IPR034646">
    <property type="entry name" value="ADCK3_dom"/>
</dbReference>
<sequence length="453" mass="50782">MAEKDLDTTGLFGEFRRMVRTTGTVGGIAARMAGHRLGFKGDGAAHAEDLKAILGGLKGPLMKAAQLLATIPGALPDEYATELAQLQSNAPPMGWSFVRRRMAAELGPDWQKHFREFGREAAAAASLGQVHKAVLQNGEVVACKLQYPDMTTTVEADLKQFRMAMGVYHKLDNAIRQDDVIEELTDRLREELDYKREAANLRLYGLMLKNSAAVTIPKTVDSLCTRRLLTMEWVNGQGLQKVLDTNPSQEERNTMARALFEAWYVPLYRYGVIHGDPHMGNFTVRDDLGFNLLDFGTIRVFRPRFIRGIIELCEGLRTKDEERAAHAYEMWGFDGLSPDTITVLNEWASFLYEPLMEDRERTINENAETIFGRDIAGRVHTGLQKTGGVKPPREFVLVDRSAIGLGSVFMRIGAKLNWHRMFQDLIADFDEDALAEQQAEVLKAAGLSEFIEK</sequence>
<dbReference type="RefSeq" id="WP_077813146.1">
    <property type="nucleotide sequence ID" value="NZ_CP014692.1"/>
</dbReference>
<evidence type="ECO:0000259" key="2">
    <source>
        <dbReference type="Pfam" id="PF03109"/>
    </source>
</evidence>
<dbReference type="STRING" id="435.A0U92_10280"/>
<dbReference type="GO" id="GO:0005524">
    <property type="term" value="F:ATP binding"/>
    <property type="evidence" value="ECO:0007669"/>
    <property type="project" value="UniProtKB-KW"/>
</dbReference>
<dbReference type="AlphaFoldDB" id="A0A1U9KH23"/>
<reference evidence="3 4" key="1">
    <citation type="submission" date="2016-03" db="EMBL/GenBank/DDBJ databases">
        <title>Acetic acid bacteria sequencing.</title>
        <authorList>
            <person name="Brandt J."/>
            <person name="Jakob F."/>
            <person name="Vogel R.F."/>
        </authorList>
    </citation>
    <scope>NUCLEOTIDE SEQUENCE [LARGE SCALE GENOMIC DNA]</scope>
    <source>
        <strain evidence="3 4">TMW2.1153</strain>
    </source>
</reference>